<dbReference type="PROSITE" id="PS50158">
    <property type="entry name" value="ZF_CCHC"/>
    <property type="match status" value="1"/>
</dbReference>
<feature type="compositionally biased region" description="Basic and acidic residues" evidence="2">
    <location>
        <begin position="1"/>
        <end position="17"/>
    </location>
</feature>
<accession>A0A6V7P233</accession>
<feature type="region of interest" description="Disordered" evidence="2">
    <location>
        <begin position="70"/>
        <end position="95"/>
    </location>
</feature>
<keyword evidence="1" id="KW-0479">Metal-binding</keyword>
<dbReference type="GO" id="GO:0003676">
    <property type="term" value="F:nucleic acid binding"/>
    <property type="evidence" value="ECO:0007669"/>
    <property type="project" value="InterPro"/>
</dbReference>
<feature type="region of interest" description="Disordered" evidence="2">
    <location>
        <begin position="1"/>
        <end position="56"/>
    </location>
</feature>
<evidence type="ECO:0000256" key="2">
    <source>
        <dbReference type="SAM" id="MobiDB-lite"/>
    </source>
</evidence>
<name>A0A6V7P233_ANACO</name>
<gene>
    <name evidence="4" type="ORF">CB5_LOCUS8106</name>
</gene>
<feature type="compositionally biased region" description="Polar residues" evidence="2">
    <location>
        <begin position="78"/>
        <end position="89"/>
    </location>
</feature>
<organism evidence="4">
    <name type="scientific">Ananas comosus var. bracteatus</name>
    <name type="common">red pineapple</name>
    <dbReference type="NCBI Taxonomy" id="296719"/>
    <lineage>
        <taxon>Eukaryota</taxon>
        <taxon>Viridiplantae</taxon>
        <taxon>Streptophyta</taxon>
        <taxon>Embryophyta</taxon>
        <taxon>Tracheophyta</taxon>
        <taxon>Spermatophyta</taxon>
        <taxon>Magnoliopsida</taxon>
        <taxon>Liliopsida</taxon>
        <taxon>Poales</taxon>
        <taxon>Bromeliaceae</taxon>
        <taxon>Bromelioideae</taxon>
        <taxon>Ananas</taxon>
    </lineage>
</organism>
<keyword evidence="1" id="KW-0862">Zinc</keyword>
<feature type="domain" description="CCHC-type" evidence="3">
    <location>
        <begin position="122"/>
        <end position="137"/>
    </location>
</feature>
<keyword evidence="1" id="KW-0863">Zinc-finger</keyword>
<dbReference type="InterPro" id="IPR001878">
    <property type="entry name" value="Znf_CCHC"/>
</dbReference>
<dbReference type="SUPFAM" id="SSF57756">
    <property type="entry name" value="Retrovirus zinc finger-like domains"/>
    <property type="match status" value="1"/>
</dbReference>
<evidence type="ECO:0000259" key="3">
    <source>
        <dbReference type="PROSITE" id="PS50158"/>
    </source>
</evidence>
<reference evidence="4" key="1">
    <citation type="submission" date="2020-07" db="EMBL/GenBank/DDBJ databases">
        <authorList>
            <person name="Lin J."/>
        </authorList>
    </citation>
    <scope>NUCLEOTIDE SEQUENCE</scope>
</reference>
<evidence type="ECO:0000256" key="1">
    <source>
        <dbReference type="PROSITE-ProRule" id="PRU00047"/>
    </source>
</evidence>
<evidence type="ECO:0000313" key="4">
    <source>
        <dbReference type="EMBL" id="CAD1824895.1"/>
    </source>
</evidence>
<dbReference type="AlphaFoldDB" id="A0A6V7P233"/>
<dbReference type="InterPro" id="IPR036875">
    <property type="entry name" value="Znf_CCHC_sf"/>
</dbReference>
<protein>
    <recommendedName>
        <fullName evidence="3">CCHC-type domain-containing protein</fullName>
    </recommendedName>
</protein>
<dbReference type="SMART" id="SM00343">
    <property type="entry name" value="ZnF_C2HC"/>
    <property type="match status" value="2"/>
</dbReference>
<dbReference type="Gene3D" id="4.10.60.10">
    <property type="entry name" value="Zinc finger, CCHC-type"/>
    <property type="match status" value="1"/>
</dbReference>
<sequence length="639" mass="72058">MRSVEVGEHSRGRKEAPLRSSASRRLTVDESSKGRKGMGGQAPLRSSTPRCLELPPSRESYKDVLMKRLEPHYPTPNPQRSNLYTSYPSYPSRGTPRRSLAKRCDRCLASDHIASACRDPVRCWRCWKTGHRAYSCRGKSTTSDATMDRAVNRRGRAPLPKVFVPYTEEYLRRVELRRNAVLVDVIQPANLGHDPITVIKTTLASRFEGYVDDFVVARYRERDFAIFLLEWVPTDLLIRREIITLNGFWIRCWPWGQYRYARPHRVLFKAWIRLLNLLFEIWSVARVVALVSSFGRFIRADSATKAMTDLRAFRCQIALDSINNIPRTCRLLAVRNCSRDGPPRMVKHFLLHQDLPREEGNSSLEVGGLRPLRWLRMEGVLGRQLLWVLGRSQSVFCSCFGPGPYSVPRMDPSLDCQLWATPSWSSWFRTSPIPVPSRSTSLAHYHSCNLGLGLLADPRPSPLPAVDSGLGLLFDPRPSPLLRLSNSGLGPPSGLHQTLLYLSAQGLGLLVALSLLSDSRPLDSGLAQLAPELAGVCEGISDPGLAQHPPRPADLGRGHPRHGQLLLLDRPLHHLERKPRILDRTLVCVLLATSSTRARARALLTPQPEFTSAQSTLNRRNLSLRRRMLRLPPRAPRLH</sequence>
<dbReference type="EMBL" id="LR862144">
    <property type="protein sequence ID" value="CAD1824895.1"/>
    <property type="molecule type" value="Genomic_DNA"/>
</dbReference>
<proteinExistence type="predicted"/>
<dbReference type="GO" id="GO:0008270">
    <property type="term" value="F:zinc ion binding"/>
    <property type="evidence" value="ECO:0007669"/>
    <property type="project" value="UniProtKB-KW"/>
</dbReference>